<comment type="function">
    <text evidence="4">Required for the assembly of mitochondrial cytochrome c oxidase.</text>
</comment>
<dbReference type="Proteomes" id="UP000308802">
    <property type="component" value="Unassembled WGS sequence"/>
</dbReference>
<dbReference type="PANTHER" id="PTHR21107:SF2">
    <property type="entry name" value="CYTOCHROME C OXIDASE ASSEMBLY PROTEIN COX19"/>
    <property type="match status" value="1"/>
</dbReference>
<proteinExistence type="inferred from homology"/>
<dbReference type="AlphaFoldDB" id="A0A4S8ZBW8"/>
<dbReference type="EMBL" id="QZAO01000592">
    <property type="protein sequence ID" value="THW62637.1"/>
    <property type="molecule type" value="Genomic_DNA"/>
</dbReference>
<comment type="subcellular location">
    <subcellularLocation>
        <location evidence="1">Cytoplasm</location>
    </subcellularLocation>
</comment>
<keyword evidence="2" id="KW-0963">Cytoplasm</keyword>
<sequence>MEIRDVKTRSKSSPCLRLPRRRKSKESAAPFRHHQLSLPNTSRHIAIMSTFGGPGGRQVIAKPTPPERGSFPLDHDAECQHIMKSYLRCLRAHRGMNDDECRMLSKSYLQCRMDNNLMAPDEMKNLGYDNTPEALAASAAAAAGQSKMNDATKKGPERGQK</sequence>
<comment type="similarity">
    <text evidence="5">Belongs to the COX19 family.</text>
</comment>
<evidence type="ECO:0000256" key="2">
    <source>
        <dbReference type="ARBA" id="ARBA00022490"/>
    </source>
</evidence>
<evidence type="ECO:0000256" key="5">
    <source>
        <dbReference type="ARBA" id="ARBA00038223"/>
    </source>
</evidence>
<reference evidence="7 8" key="1">
    <citation type="submission" date="2018-10" db="EMBL/GenBank/DDBJ databases">
        <title>Fifty Aureobasidium pullulans genomes reveal a recombining polyextremotolerant generalist.</title>
        <authorList>
            <person name="Gostincar C."/>
            <person name="Turk M."/>
            <person name="Zajc J."/>
            <person name="Gunde-Cimerman N."/>
        </authorList>
    </citation>
    <scope>NUCLEOTIDE SEQUENCE [LARGE SCALE GENOMIC DNA]</scope>
    <source>
        <strain evidence="7 8">EXF-10659</strain>
    </source>
</reference>
<feature type="compositionally biased region" description="Basic and acidic residues" evidence="6">
    <location>
        <begin position="150"/>
        <end position="161"/>
    </location>
</feature>
<feature type="region of interest" description="Disordered" evidence="6">
    <location>
        <begin position="137"/>
        <end position="161"/>
    </location>
</feature>
<dbReference type="InterPro" id="IPR051383">
    <property type="entry name" value="COX19"/>
</dbReference>
<organism evidence="7 8">
    <name type="scientific">Aureobasidium pullulans</name>
    <name type="common">Black yeast</name>
    <name type="synonym">Pullularia pullulans</name>
    <dbReference type="NCBI Taxonomy" id="5580"/>
    <lineage>
        <taxon>Eukaryota</taxon>
        <taxon>Fungi</taxon>
        <taxon>Dikarya</taxon>
        <taxon>Ascomycota</taxon>
        <taxon>Pezizomycotina</taxon>
        <taxon>Dothideomycetes</taxon>
        <taxon>Dothideomycetidae</taxon>
        <taxon>Dothideales</taxon>
        <taxon>Saccotheciaceae</taxon>
        <taxon>Aureobasidium</taxon>
    </lineage>
</organism>
<evidence type="ECO:0000256" key="3">
    <source>
        <dbReference type="ARBA" id="ARBA00023157"/>
    </source>
</evidence>
<evidence type="ECO:0000256" key="6">
    <source>
        <dbReference type="SAM" id="MobiDB-lite"/>
    </source>
</evidence>
<keyword evidence="3" id="KW-1015">Disulfide bond</keyword>
<dbReference type="PROSITE" id="PS51808">
    <property type="entry name" value="CHCH"/>
    <property type="match status" value="1"/>
</dbReference>
<dbReference type="GO" id="GO:0005758">
    <property type="term" value="C:mitochondrial intermembrane space"/>
    <property type="evidence" value="ECO:0007669"/>
    <property type="project" value="TreeGrafter"/>
</dbReference>
<dbReference type="PANTHER" id="PTHR21107">
    <property type="entry name" value="CYTOCHROME C OXIDASE ASSEMBLY PROTEIN COX19"/>
    <property type="match status" value="1"/>
</dbReference>
<evidence type="ECO:0000313" key="8">
    <source>
        <dbReference type="Proteomes" id="UP000308802"/>
    </source>
</evidence>
<comment type="caution">
    <text evidence="7">The sequence shown here is derived from an EMBL/GenBank/DDBJ whole genome shotgun (WGS) entry which is preliminary data.</text>
</comment>
<dbReference type="GO" id="GO:0033617">
    <property type="term" value="P:mitochondrial respiratory chain complex IV assembly"/>
    <property type="evidence" value="ECO:0007669"/>
    <property type="project" value="TreeGrafter"/>
</dbReference>
<gene>
    <name evidence="7" type="ORF">D6D19_09770</name>
</gene>
<accession>A0A4S8ZBW8</accession>
<evidence type="ECO:0000256" key="4">
    <source>
        <dbReference type="ARBA" id="ARBA00037279"/>
    </source>
</evidence>
<evidence type="ECO:0000313" key="7">
    <source>
        <dbReference type="EMBL" id="THW62637.1"/>
    </source>
</evidence>
<protein>
    <submittedName>
        <fullName evidence="7">CHCH domain-containing protein</fullName>
    </submittedName>
</protein>
<name>A0A4S8ZBW8_AURPU</name>
<feature type="region of interest" description="Disordered" evidence="6">
    <location>
        <begin position="1"/>
        <end position="30"/>
    </location>
</feature>
<evidence type="ECO:0000256" key="1">
    <source>
        <dbReference type="ARBA" id="ARBA00004496"/>
    </source>
</evidence>